<evidence type="ECO:0000313" key="3">
    <source>
        <dbReference type="Proteomes" id="UP001227230"/>
    </source>
</evidence>
<accession>A0ABY9E2D5</accession>
<dbReference type="SUPFAM" id="SSF53756">
    <property type="entry name" value="UDP-Glycosyltransferase/glycogen phosphorylase"/>
    <property type="match status" value="1"/>
</dbReference>
<evidence type="ECO:0000313" key="2">
    <source>
        <dbReference type="EMBL" id="WKA13457.1"/>
    </source>
</evidence>
<keyword evidence="3" id="KW-1185">Reference proteome</keyword>
<proteinExistence type="predicted"/>
<dbReference type="InterPro" id="IPR050481">
    <property type="entry name" value="UDP-glycosyltransf_plant"/>
</dbReference>
<protein>
    <submittedName>
        <fullName evidence="2">Uncharacterized protein</fullName>
    </submittedName>
</protein>
<dbReference type="PANTHER" id="PTHR48048:SF83">
    <property type="entry name" value="GLYCOSYLTRANSFERASE"/>
    <property type="match status" value="1"/>
</dbReference>
<name>A0ABY9E2D5_VITVI</name>
<evidence type="ECO:0000256" key="1">
    <source>
        <dbReference type="SAM" id="MobiDB-lite"/>
    </source>
</evidence>
<sequence>MEMKAELVFIPIPEIGHFQSMLQLANHLVSRHHAFFVTFLTFNAFFATAPPPPAAFTLTGIRFINLPQVDLPQVDDVSGVDYYLLSLQLLKPAPDSAESYPPRSGPRRADTPRPIRLGTLRVSDRYRDFEPCLKPQVKHAILTHVLASDSPQLAGLVLDPLASAMIDLAAELDVASYIYFPSGAAMLEQVLRFPDLDSQVSELPATERFRSTQC</sequence>
<dbReference type="EMBL" id="CP126666">
    <property type="protein sequence ID" value="WKA13457.1"/>
    <property type="molecule type" value="Genomic_DNA"/>
</dbReference>
<dbReference type="PANTHER" id="PTHR48048">
    <property type="entry name" value="GLYCOSYLTRANSFERASE"/>
    <property type="match status" value="1"/>
</dbReference>
<dbReference type="Gene3D" id="3.40.50.2000">
    <property type="entry name" value="Glycogen Phosphorylase B"/>
    <property type="match status" value="1"/>
</dbReference>
<organism evidence="2 3">
    <name type="scientific">Vitis vinifera</name>
    <name type="common">Grape</name>
    <dbReference type="NCBI Taxonomy" id="29760"/>
    <lineage>
        <taxon>Eukaryota</taxon>
        <taxon>Viridiplantae</taxon>
        <taxon>Streptophyta</taxon>
        <taxon>Embryophyta</taxon>
        <taxon>Tracheophyta</taxon>
        <taxon>Spermatophyta</taxon>
        <taxon>Magnoliopsida</taxon>
        <taxon>eudicotyledons</taxon>
        <taxon>Gunneridae</taxon>
        <taxon>Pentapetalae</taxon>
        <taxon>rosids</taxon>
        <taxon>Vitales</taxon>
        <taxon>Vitaceae</taxon>
        <taxon>Viteae</taxon>
        <taxon>Vitis</taxon>
    </lineage>
</organism>
<reference evidence="2 3" key="1">
    <citation type="journal article" date="2023" name="Hortic Res">
        <title>The complete reference genome for grapevine (Vitis vinifera L.) genetics and breeding.</title>
        <authorList>
            <person name="Shi X."/>
            <person name="Cao S."/>
            <person name="Wang X."/>
            <person name="Huang S."/>
            <person name="Wang Y."/>
            <person name="Liu Z."/>
            <person name="Liu W."/>
            <person name="Leng X."/>
            <person name="Peng Y."/>
            <person name="Wang N."/>
            <person name="Wang Y."/>
            <person name="Ma Z."/>
            <person name="Xu X."/>
            <person name="Zhang F."/>
            <person name="Xue H."/>
            <person name="Zhong H."/>
            <person name="Wang Y."/>
            <person name="Zhang K."/>
            <person name="Velt A."/>
            <person name="Avia K."/>
            <person name="Holtgrawe D."/>
            <person name="Grimplet J."/>
            <person name="Matus J.T."/>
            <person name="Ware D."/>
            <person name="Wu X."/>
            <person name="Wang H."/>
            <person name="Liu C."/>
            <person name="Fang Y."/>
            <person name="Rustenholz C."/>
            <person name="Cheng Z."/>
            <person name="Xiao H."/>
            <person name="Zhou Y."/>
        </authorList>
    </citation>
    <scope>NUCLEOTIDE SEQUENCE [LARGE SCALE GENOMIC DNA]</scope>
    <source>
        <strain evidence="3">cv. Pinot noir / PN40024</strain>
        <tissue evidence="2">Leaf</tissue>
    </source>
</reference>
<dbReference type="Proteomes" id="UP001227230">
    <property type="component" value="Chromosome 19"/>
</dbReference>
<feature type="region of interest" description="Disordered" evidence="1">
    <location>
        <begin position="94"/>
        <end position="114"/>
    </location>
</feature>
<gene>
    <name evidence="2" type="ORF">VitviT2T_030754</name>
</gene>